<dbReference type="SUPFAM" id="SSF49998">
    <property type="entry name" value="Amine oxidase catalytic domain"/>
    <property type="match status" value="1"/>
</dbReference>
<dbReference type="Gene3D" id="3.10.450.40">
    <property type="match status" value="2"/>
</dbReference>
<evidence type="ECO:0000256" key="6">
    <source>
        <dbReference type="ARBA" id="ARBA00023002"/>
    </source>
</evidence>
<dbReference type="InterPro" id="IPR016182">
    <property type="entry name" value="Cu_amine_oxidase_N-reg"/>
</dbReference>
<dbReference type="InterPro" id="IPR036460">
    <property type="entry name" value="Cu_amine_oxidase_C_sf"/>
</dbReference>
<feature type="modified residue" description="2',4',5'-topaquinone" evidence="11">
    <location>
        <position position="409"/>
    </location>
</feature>
<proteinExistence type="inferred from homology"/>
<dbReference type="PROSITE" id="PS01164">
    <property type="entry name" value="COPPER_AMINE_OXID_1"/>
    <property type="match status" value="1"/>
</dbReference>
<dbReference type="GO" id="GO:0048038">
    <property type="term" value="F:quinone binding"/>
    <property type="evidence" value="ECO:0007669"/>
    <property type="project" value="InterPro"/>
</dbReference>
<protein>
    <recommendedName>
        <fullName evidence="12">Amine oxidase</fullName>
        <ecNumber evidence="12">1.4.3.-</ecNumber>
    </recommendedName>
</protein>
<organism evidence="17 18">
    <name type="scientific">Tripterygium wilfordii</name>
    <name type="common">Thunder God vine</name>
    <dbReference type="NCBI Taxonomy" id="458696"/>
    <lineage>
        <taxon>Eukaryota</taxon>
        <taxon>Viridiplantae</taxon>
        <taxon>Streptophyta</taxon>
        <taxon>Embryophyta</taxon>
        <taxon>Tracheophyta</taxon>
        <taxon>Spermatophyta</taxon>
        <taxon>Magnoliopsida</taxon>
        <taxon>eudicotyledons</taxon>
        <taxon>Gunneridae</taxon>
        <taxon>Pentapetalae</taxon>
        <taxon>rosids</taxon>
        <taxon>fabids</taxon>
        <taxon>Celastrales</taxon>
        <taxon>Celastraceae</taxon>
        <taxon>Tripterygium</taxon>
    </lineage>
</organism>
<dbReference type="Proteomes" id="UP000593562">
    <property type="component" value="Unassembled WGS sequence"/>
</dbReference>
<evidence type="ECO:0000259" key="15">
    <source>
        <dbReference type="Pfam" id="PF02727"/>
    </source>
</evidence>
<comment type="caution">
    <text evidence="17">The sequence shown here is derived from an EMBL/GenBank/DDBJ whole genome shotgun (WGS) entry which is preliminary data.</text>
</comment>
<dbReference type="GO" id="GO:0009308">
    <property type="term" value="P:amine metabolic process"/>
    <property type="evidence" value="ECO:0007669"/>
    <property type="project" value="UniProtKB-UniRule"/>
</dbReference>
<keyword evidence="18" id="KW-1185">Reference proteome</keyword>
<evidence type="ECO:0000256" key="7">
    <source>
        <dbReference type="ARBA" id="ARBA00023008"/>
    </source>
</evidence>
<evidence type="ECO:0000256" key="4">
    <source>
        <dbReference type="ARBA" id="ARBA00022723"/>
    </source>
</evidence>
<feature type="chain" id="PRO_5029611375" description="Amine oxidase" evidence="13">
    <location>
        <begin position="31"/>
        <end position="662"/>
    </location>
</feature>
<dbReference type="GO" id="GO:0008131">
    <property type="term" value="F:primary methylamine oxidase activity"/>
    <property type="evidence" value="ECO:0007669"/>
    <property type="project" value="UniProtKB-EC"/>
</dbReference>
<evidence type="ECO:0000259" key="16">
    <source>
        <dbReference type="Pfam" id="PF02728"/>
    </source>
</evidence>
<comment type="similarity">
    <text evidence="2 12">Belongs to the copper/topaquinone oxidase family.</text>
</comment>
<evidence type="ECO:0000256" key="2">
    <source>
        <dbReference type="ARBA" id="ARBA00007983"/>
    </source>
</evidence>
<dbReference type="InParanoid" id="A0A7J7E164"/>
<dbReference type="InterPro" id="IPR015800">
    <property type="entry name" value="Cu_amine_oxidase_N2"/>
</dbReference>
<reference evidence="17 18" key="1">
    <citation type="journal article" date="2020" name="Nat. Commun.">
        <title>Genome of Tripterygium wilfordii and identification of cytochrome P450 involved in triptolide biosynthesis.</title>
        <authorList>
            <person name="Tu L."/>
            <person name="Su P."/>
            <person name="Zhang Z."/>
            <person name="Gao L."/>
            <person name="Wang J."/>
            <person name="Hu T."/>
            <person name="Zhou J."/>
            <person name="Zhang Y."/>
            <person name="Zhao Y."/>
            <person name="Liu Y."/>
            <person name="Song Y."/>
            <person name="Tong Y."/>
            <person name="Lu Y."/>
            <person name="Yang J."/>
            <person name="Xu C."/>
            <person name="Jia M."/>
            <person name="Peters R.J."/>
            <person name="Huang L."/>
            <person name="Gao W."/>
        </authorList>
    </citation>
    <scope>NUCLEOTIDE SEQUENCE [LARGE SCALE GENOMIC DNA]</scope>
    <source>
        <strain evidence="18">cv. XIE 37</strain>
        <tissue evidence="17">Leaf</tissue>
    </source>
</reference>
<evidence type="ECO:0000256" key="13">
    <source>
        <dbReference type="SAM" id="SignalP"/>
    </source>
</evidence>
<keyword evidence="6 12" id="KW-0560">Oxidoreductase</keyword>
<dbReference type="AlphaFoldDB" id="A0A7J7E164"/>
<dbReference type="FunFam" id="2.70.98.20:FF:000004">
    <property type="entry name" value="Amine oxidase"/>
    <property type="match status" value="1"/>
</dbReference>
<feature type="active site" description="Schiff-base intermediate with substrate; via topaquinone" evidence="10">
    <location>
        <position position="409"/>
    </location>
</feature>
<evidence type="ECO:0000256" key="1">
    <source>
        <dbReference type="ARBA" id="ARBA00001935"/>
    </source>
</evidence>
<dbReference type="GO" id="GO:0005507">
    <property type="term" value="F:copper ion binding"/>
    <property type="evidence" value="ECO:0007669"/>
    <property type="project" value="InterPro"/>
</dbReference>
<comment type="catalytic activity">
    <reaction evidence="9">
        <text>a primary methyl amine + O2 + H2O = an aldehyde + H2O2 + NH4(+)</text>
        <dbReference type="Rhea" id="RHEA:16153"/>
        <dbReference type="ChEBI" id="CHEBI:15377"/>
        <dbReference type="ChEBI" id="CHEBI:15379"/>
        <dbReference type="ChEBI" id="CHEBI:16240"/>
        <dbReference type="ChEBI" id="CHEBI:17478"/>
        <dbReference type="ChEBI" id="CHEBI:28938"/>
        <dbReference type="ChEBI" id="CHEBI:228804"/>
        <dbReference type="EC" id="1.4.3.21"/>
    </reaction>
</comment>
<evidence type="ECO:0000259" key="14">
    <source>
        <dbReference type="Pfam" id="PF01179"/>
    </source>
</evidence>
<keyword evidence="8" id="KW-1015">Disulfide bond</keyword>
<dbReference type="EC" id="1.4.3.-" evidence="12"/>
<evidence type="ECO:0000256" key="11">
    <source>
        <dbReference type="PIRSR" id="PIRSR600269-51"/>
    </source>
</evidence>
<dbReference type="InterPro" id="IPR000269">
    <property type="entry name" value="Cu_amine_oxidase"/>
</dbReference>
<dbReference type="InterPro" id="IPR015802">
    <property type="entry name" value="Cu_amine_oxidase_N3"/>
</dbReference>
<keyword evidence="4 12" id="KW-0479">Metal-binding</keyword>
<comment type="PTM">
    <text evidence="11 12">Topaquinone (TPQ) is generated by copper-dependent autoxidation of a specific tyrosyl residue.</text>
</comment>
<dbReference type="Pfam" id="PF02727">
    <property type="entry name" value="Cu_amine_oxidN2"/>
    <property type="match status" value="1"/>
</dbReference>
<dbReference type="PANTHER" id="PTHR10638">
    <property type="entry name" value="COPPER AMINE OXIDASE"/>
    <property type="match status" value="1"/>
</dbReference>
<gene>
    <name evidence="17" type="ORF">HS088_TW01G00187</name>
</gene>
<comment type="cofactor">
    <cofactor evidence="1">
        <name>Cu cation</name>
        <dbReference type="ChEBI" id="CHEBI:23378"/>
    </cofactor>
</comment>
<accession>A0A7J7E164</accession>
<dbReference type="Pfam" id="PF01179">
    <property type="entry name" value="Cu_amine_oxid"/>
    <property type="match status" value="1"/>
</dbReference>
<keyword evidence="5 10" id="KW-0801">TPQ</keyword>
<dbReference type="FunCoup" id="A0A7J7E164">
    <property type="interactions" value="94"/>
</dbReference>
<comment type="subunit">
    <text evidence="3">Homodimer.</text>
</comment>
<evidence type="ECO:0000313" key="18">
    <source>
        <dbReference type="Proteomes" id="UP000593562"/>
    </source>
</evidence>
<dbReference type="SUPFAM" id="SSF54416">
    <property type="entry name" value="Amine oxidase N-terminal region"/>
    <property type="match status" value="2"/>
</dbReference>
<evidence type="ECO:0000256" key="9">
    <source>
        <dbReference type="ARBA" id="ARBA00048032"/>
    </source>
</evidence>
<dbReference type="Gene3D" id="2.70.98.20">
    <property type="entry name" value="Copper amine oxidase, catalytic domain"/>
    <property type="match status" value="1"/>
</dbReference>
<feature type="domain" description="Copper amine oxidase N3-terminal" evidence="16">
    <location>
        <begin position="128"/>
        <end position="222"/>
    </location>
</feature>
<dbReference type="Pfam" id="PF02728">
    <property type="entry name" value="Cu_amine_oxidN3"/>
    <property type="match status" value="1"/>
</dbReference>
<name>A0A7J7E164_TRIWF</name>
<dbReference type="InterPro" id="IPR049948">
    <property type="entry name" value="Cu_Am_ox_TPQ-bd"/>
</dbReference>
<keyword evidence="7 12" id="KW-0186">Copper</keyword>
<evidence type="ECO:0000256" key="3">
    <source>
        <dbReference type="ARBA" id="ARBA00011738"/>
    </source>
</evidence>
<evidence type="ECO:0000256" key="12">
    <source>
        <dbReference type="RuleBase" id="RU000672"/>
    </source>
</evidence>
<feature type="domain" description="Copper amine oxidase catalytic" evidence="14">
    <location>
        <begin position="250"/>
        <end position="658"/>
    </location>
</feature>
<dbReference type="PANTHER" id="PTHR10638:SF40">
    <property type="entry name" value="PRIMARY AMINE OXIDASE 1"/>
    <property type="match status" value="1"/>
</dbReference>
<feature type="signal peptide" evidence="13">
    <location>
        <begin position="1"/>
        <end position="30"/>
    </location>
</feature>
<keyword evidence="13" id="KW-0732">Signal</keyword>
<dbReference type="FunFam" id="3.10.450.40:FF:000012">
    <property type="entry name" value="Amine oxidase"/>
    <property type="match status" value="1"/>
</dbReference>
<dbReference type="InterPro" id="IPR015798">
    <property type="entry name" value="Cu_amine_oxidase_C"/>
</dbReference>
<evidence type="ECO:0000256" key="8">
    <source>
        <dbReference type="ARBA" id="ARBA00023157"/>
    </source>
</evidence>
<feature type="active site" description="Proton acceptor" evidence="10">
    <location>
        <position position="321"/>
    </location>
</feature>
<dbReference type="OrthoDB" id="5379943at2759"/>
<dbReference type="EMBL" id="JAAARO010000001">
    <property type="protein sequence ID" value="KAF5752279.1"/>
    <property type="molecule type" value="Genomic_DNA"/>
</dbReference>
<sequence>MNSFGVHKVASSSMTITLLVLAFTLQCCFTDSFSHPLDPLNPSEINQIKLIVEKSKLGTLPNLTFHYLDIDEPEKIDVLKFLSSRSDHSLPRRAKAVVRAGGETHELLVDLTTASIASDRVTTGHGYPPFTFIELFRASKLPLNYPEFKHSISKRGLNLSEVSCIPFTVGWYGEHVTKRALKVVCYYRGGSINVFARPIEGISMFVDVDSMQITSYSDRFRAPLPKAERTDFRSTSTEKPNLVTCNKSDRGFTIDGHVVRWANWVFHLSFDARAGIVISTASIFDARMKKNRQVLYRGHASETFVPYMDPTNEWYFRTFMDIGEFGFGRSADTLQPLIDCPGNAVYLDGYVAGPDGGAQKMANVICIFERYGGAIAWRHTEINVPGNVIRSGEPEITLVVRMVATVGNYDYILDWEFKRSGSINIGVDLTGILEMKATSYTTIDQITNDVYGTLVTENAVAVNHDHYLTYYLDLDVDGDRNSFVKAKLQTTRAAAVDPKTPRKSYWTVVKEVAKTEAEARIRLGLEPAAELLVVNPNRKTRLGNQVGYRLITGQPASSLLSEDDYPQIRADYTKYQVWVTAHNKSERWAGGFYADRSRGDDGLSVWAQRNREIENKDIVLWYTIGFHHSPYQEDFPVMPTLHGGFELRPANFFESNPLLKQE</sequence>
<dbReference type="FunFam" id="3.10.450.40:FF:000005">
    <property type="entry name" value="Amine oxidase"/>
    <property type="match status" value="1"/>
</dbReference>
<evidence type="ECO:0000313" key="17">
    <source>
        <dbReference type="EMBL" id="KAF5752279.1"/>
    </source>
</evidence>
<evidence type="ECO:0000256" key="10">
    <source>
        <dbReference type="PIRSR" id="PIRSR600269-50"/>
    </source>
</evidence>
<evidence type="ECO:0000256" key="5">
    <source>
        <dbReference type="ARBA" id="ARBA00022772"/>
    </source>
</evidence>
<comment type="cofactor">
    <cofactor evidence="12">
        <name>Cu cation</name>
        <dbReference type="ChEBI" id="CHEBI:23378"/>
    </cofactor>
    <text evidence="12">Contains 1 topaquinone per subunit.</text>
</comment>
<feature type="domain" description="Copper amine oxidase N2-terminal" evidence="15">
    <location>
        <begin position="35"/>
        <end position="120"/>
    </location>
</feature>